<dbReference type="InterPro" id="IPR043519">
    <property type="entry name" value="NT_sf"/>
</dbReference>
<gene>
    <name evidence="2" type="ORF">THMIRHAT_05740</name>
</gene>
<dbReference type="InterPro" id="IPR052930">
    <property type="entry name" value="TA_antitoxin_MntA"/>
</dbReference>
<sequence length="142" mass="15810">MKKLELDSALAWILNHYPSTQAVYLFGSAVTDTLTAQSDLDLALLLPAEQVLAQHELMRSALQVQLESHYGSVDLISLRQVSTVFQHEIVQTGSVIFVAESFGQTALDKFELTVAARYRKLNEERAEIIQEGLATGFYPVKL</sequence>
<dbReference type="RefSeq" id="WP_173290596.1">
    <property type="nucleotide sequence ID" value="NZ_AP021888.1"/>
</dbReference>
<dbReference type="PANTHER" id="PTHR43852">
    <property type="entry name" value="NUCLEOTIDYLTRANSFERASE"/>
    <property type="match status" value="1"/>
</dbReference>
<dbReference type="NCBIfam" id="NF047752">
    <property type="entry name" value="MntA_antitoxin"/>
    <property type="match status" value="1"/>
</dbReference>
<protein>
    <recommendedName>
        <fullName evidence="1">Polymerase beta nucleotidyltransferase domain-containing protein</fullName>
    </recommendedName>
</protein>
<evidence type="ECO:0000313" key="2">
    <source>
        <dbReference type="EMBL" id="BBP42828.1"/>
    </source>
</evidence>
<dbReference type="KEGG" id="tzo:THMIRHAT_05740"/>
<dbReference type="Pfam" id="PF18765">
    <property type="entry name" value="Polbeta"/>
    <property type="match status" value="1"/>
</dbReference>
<name>A0A6F8PL77_9GAMM</name>
<dbReference type="InterPro" id="IPR041633">
    <property type="entry name" value="Polbeta"/>
</dbReference>
<reference evidence="3" key="1">
    <citation type="submission" date="2019-11" db="EMBL/GenBank/DDBJ databases">
        <title>Isolation and characterization of two novel species in the genus Thiomicrorhabdus.</title>
        <authorList>
            <person name="Mochizuki J."/>
            <person name="Kojima H."/>
            <person name="Fukui M."/>
        </authorList>
    </citation>
    <scope>NUCLEOTIDE SEQUENCE [LARGE SCALE GENOMIC DNA]</scope>
    <source>
        <strain evidence="3">AkT22</strain>
    </source>
</reference>
<accession>A0A6F8PL77</accession>
<dbReference type="Proteomes" id="UP000501466">
    <property type="component" value="Chromosome"/>
</dbReference>
<feature type="domain" description="Polymerase beta nucleotidyltransferase" evidence="1">
    <location>
        <begin position="13"/>
        <end position="98"/>
    </location>
</feature>
<dbReference type="SUPFAM" id="SSF81301">
    <property type="entry name" value="Nucleotidyltransferase"/>
    <property type="match status" value="1"/>
</dbReference>
<evidence type="ECO:0000313" key="3">
    <source>
        <dbReference type="Proteomes" id="UP000501466"/>
    </source>
</evidence>
<dbReference type="Gene3D" id="3.30.460.10">
    <property type="entry name" value="Beta Polymerase, domain 2"/>
    <property type="match status" value="1"/>
</dbReference>
<dbReference type="EMBL" id="AP021888">
    <property type="protein sequence ID" value="BBP42828.1"/>
    <property type="molecule type" value="Genomic_DNA"/>
</dbReference>
<dbReference type="PANTHER" id="PTHR43852:SF2">
    <property type="entry name" value="PROTEIN ADENYLYLTRANSFERASE MNTA"/>
    <property type="match status" value="1"/>
</dbReference>
<organism evidence="2 3">
    <name type="scientific">Thiosulfativibrio zosterae</name>
    <dbReference type="NCBI Taxonomy" id="2675053"/>
    <lineage>
        <taxon>Bacteria</taxon>
        <taxon>Pseudomonadati</taxon>
        <taxon>Pseudomonadota</taxon>
        <taxon>Gammaproteobacteria</taxon>
        <taxon>Thiotrichales</taxon>
        <taxon>Piscirickettsiaceae</taxon>
        <taxon>Thiosulfativibrio</taxon>
    </lineage>
</organism>
<dbReference type="AlphaFoldDB" id="A0A6F8PL77"/>
<keyword evidence="3" id="KW-1185">Reference proteome</keyword>
<proteinExistence type="predicted"/>
<evidence type="ECO:0000259" key="1">
    <source>
        <dbReference type="Pfam" id="PF18765"/>
    </source>
</evidence>